<evidence type="ECO:0008006" key="4">
    <source>
        <dbReference type="Google" id="ProtNLM"/>
    </source>
</evidence>
<dbReference type="HOGENOM" id="CLU_2305353_0_0_1"/>
<dbReference type="EMBL" id="KN818270">
    <property type="protein sequence ID" value="KIL62481.1"/>
    <property type="molecule type" value="Genomic_DNA"/>
</dbReference>
<evidence type="ECO:0000256" key="1">
    <source>
        <dbReference type="SAM" id="SignalP"/>
    </source>
</evidence>
<dbReference type="InParanoid" id="A0A0C2X025"/>
<keyword evidence="1" id="KW-0732">Signal</keyword>
<sequence length="100" mass="11267">MRHLVYVLLFACRCLATVLSAHPGSGNGGFRVLLSSSISSFGISFHARSCLQEHLRFSLSTLLRTFCQAMSSICTIRAQAALYPMRRRQWKNSETRDGER</sequence>
<feature type="signal peptide" evidence="1">
    <location>
        <begin position="1"/>
        <end position="20"/>
    </location>
</feature>
<keyword evidence="3" id="KW-1185">Reference proteome</keyword>
<dbReference type="AlphaFoldDB" id="A0A0C2X025"/>
<organism evidence="2 3">
    <name type="scientific">Amanita muscaria (strain Koide BX008)</name>
    <dbReference type="NCBI Taxonomy" id="946122"/>
    <lineage>
        <taxon>Eukaryota</taxon>
        <taxon>Fungi</taxon>
        <taxon>Dikarya</taxon>
        <taxon>Basidiomycota</taxon>
        <taxon>Agaricomycotina</taxon>
        <taxon>Agaricomycetes</taxon>
        <taxon>Agaricomycetidae</taxon>
        <taxon>Agaricales</taxon>
        <taxon>Pluteineae</taxon>
        <taxon>Amanitaceae</taxon>
        <taxon>Amanita</taxon>
    </lineage>
</organism>
<dbReference type="Proteomes" id="UP000054549">
    <property type="component" value="Unassembled WGS sequence"/>
</dbReference>
<evidence type="ECO:0000313" key="2">
    <source>
        <dbReference type="EMBL" id="KIL62481.1"/>
    </source>
</evidence>
<proteinExistence type="predicted"/>
<gene>
    <name evidence="2" type="ORF">M378DRAFT_760595</name>
</gene>
<feature type="chain" id="PRO_5002158625" description="Secreted protein" evidence="1">
    <location>
        <begin position="21"/>
        <end position="100"/>
    </location>
</feature>
<protein>
    <recommendedName>
        <fullName evidence="4">Secreted protein</fullName>
    </recommendedName>
</protein>
<name>A0A0C2X025_AMAMK</name>
<evidence type="ECO:0000313" key="3">
    <source>
        <dbReference type="Proteomes" id="UP000054549"/>
    </source>
</evidence>
<reference evidence="2 3" key="1">
    <citation type="submission" date="2014-04" db="EMBL/GenBank/DDBJ databases">
        <title>Evolutionary Origins and Diversification of the Mycorrhizal Mutualists.</title>
        <authorList>
            <consortium name="DOE Joint Genome Institute"/>
            <consortium name="Mycorrhizal Genomics Consortium"/>
            <person name="Kohler A."/>
            <person name="Kuo A."/>
            <person name="Nagy L.G."/>
            <person name="Floudas D."/>
            <person name="Copeland A."/>
            <person name="Barry K.W."/>
            <person name="Cichocki N."/>
            <person name="Veneault-Fourrey C."/>
            <person name="LaButti K."/>
            <person name="Lindquist E.A."/>
            <person name="Lipzen A."/>
            <person name="Lundell T."/>
            <person name="Morin E."/>
            <person name="Murat C."/>
            <person name="Riley R."/>
            <person name="Ohm R."/>
            <person name="Sun H."/>
            <person name="Tunlid A."/>
            <person name="Henrissat B."/>
            <person name="Grigoriev I.V."/>
            <person name="Hibbett D.S."/>
            <person name="Martin F."/>
        </authorList>
    </citation>
    <scope>NUCLEOTIDE SEQUENCE [LARGE SCALE GENOMIC DNA]</scope>
    <source>
        <strain evidence="2 3">Koide BX008</strain>
    </source>
</reference>
<accession>A0A0C2X025</accession>